<dbReference type="CDD" id="cd02325">
    <property type="entry name" value="R3H"/>
    <property type="match status" value="1"/>
</dbReference>
<dbReference type="InterPro" id="IPR000467">
    <property type="entry name" value="G_patch_dom"/>
</dbReference>
<dbReference type="GO" id="GO:0003676">
    <property type="term" value="F:nucleic acid binding"/>
    <property type="evidence" value="ECO:0007669"/>
    <property type="project" value="InterPro"/>
</dbReference>
<gene>
    <name evidence="3" type="ORF">PIBRA_LOCUS6271</name>
</gene>
<protein>
    <recommendedName>
        <fullName evidence="2">G-patch domain-containing protein</fullName>
    </recommendedName>
</protein>
<accession>A0A9P0TCB1</accession>
<feature type="domain" description="G-patch" evidence="2">
    <location>
        <begin position="70"/>
        <end position="117"/>
    </location>
</feature>
<evidence type="ECO:0000313" key="4">
    <source>
        <dbReference type="Proteomes" id="UP001152562"/>
    </source>
</evidence>
<dbReference type="Gene3D" id="3.30.1370.50">
    <property type="entry name" value="R3H-like domain"/>
    <property type="match status" value="1"/>
</dbReference>
<comment type="caution">
    <text evidence="3">The sequence shown here is derived from an EMBL/GenBank/DDBJ whole genome shotgun (WGS) entry which is preliminary data.</text>
</comment>
<dbReference type="Pfam" id="PF01585">
    <property type="entry name" value="G-patch"/>
    <property type="match status" value="1"/>
</dbReference>
<dbReference type="Proteomes" id="UP001152562">
    <property type="component" value="Unassembled WGS sequence"/>
</dbReference>
<dbReference type="AlphaFoldDB" id="A0A9P0TCB1"/>
<evidence type="ECO:0000259" key="2">
    <source>
        <dbReference type="PROSITE" id="PS50174"/>
    </source>
</evidence>
<evidence type="ECO:0000256" key="1">
    <source>
        <dbReference type="SAM" id="MobiDB-lite"/>
    </source>
</evidence>
<reference evidence="3" key="1">
    <citation type="submission" date="2022-05" db="EMBL/GenBank/DDBJ databases">
        <authorList>
            <person name="Okamura Y."/>
        </authorList>
    </citation>
    <scope>NUCLEOTIDE SEQUENCE</scope>
</reference>
<name>A0A9P0TCB1_PIEBR</name>
<keyword evidence="4" id="KW-1185">Reference proteome</keyword>
<feature type="compositionally biased region" description="Polar residues" evidence="1">
    <location>
        <begin position="323"/>
        <end position="335"/>
    </location>
</feature>
<sequence length="501" mass="57247">MSKNLGPPPLMSPVMSDYNQFFRSAENTNKHRIDEMGGPRDFLYRQFQGQGPRQNAIEKRLNQALQQPVDLGKGESMMKKMGWSGGGLGRSGEGIVEPIAPNAAYATNKQGLGKAEIQESFDNRGGAVSKPLFKQSYGPKAIDNQWLRKESKAKQNQKLKRSQFTTKMHRKANKKQLKEILTTAVLEQILDFVQNEREIELLLDKNLTNVERKTVHNLVDEISSNTYVGGNVTQMELIEQIIEYNDYDLHTESSGKPPNRQLGVYKDAKDFMFLVIPEDLREDMEDNEKEKIYETKDDSDQADENTNEDFKWVVKEVSSPFSEENSIDRNITNGGINDDATDNDEIKDEKTEVINSFNEDSTHNTDQEISYQSLFKKAEFPNNKKFKRKLAEEELKLVFKDELAKNVTNKTFTVMEVLENVVEYFIDFANDNSFSEFRFLGSFNDTEYEAVGIFFDVCSGECSNDCDVVEKLRKALNSSTHYYSLGANSNGTTILLKERKR</sequence>
<feature type="region of interest" description="Disordered" evidence="1">
    <location>
        <begin position="323"/>
        <end position="343"/>
    </location>
</feature>
<proteinExistence type="predicted"/>
<dbReference type="PROSITE" id="PS50174">
    <property type="entry name" value="G_PATCH"/>
    <property type="match status" value="1"/>
</dbReference>
<organism evidence="3 4">
    <name type="scientific">Pieris brassicae</name>
    <name type="common">White butterfly</name>
    <name type="synonym">Large white butterfly</name>
    <dbReference type="NCBI Taxonomy" id="7116"/>
    <lineage>
        <taxon>Eukaryota</taxon>
        <taxon>Metazoa</taxon>
        <taxon>Ecdysozoa</taxon>
        <taxon>Arthropoda</taxon>
        <taxon>Hexapoda</taxon>
        <taxon>Insecta</taxon>
        <taxon>Pterygota</taxon>
        <taxon>Neoptera</taxon>
        <taxon>Endopterygota</taxon>
        <taxon>Lepidoptera</taxon>
        <taxon>Glossata</taxon>
        <taxon>Ditrysia</taxon>
        <taxon>Papilionoidea</taxon>
        <taxon>Pieridae</taxon>
        <taxon>Pierinae</taxon>
        <taxon>Pieris</taxon>
    </lineage>
</organism>
<dbReference type="InterPro" id="IPR036867">
    <property type="entry name" value="R3H_dom_sf"/>
</dbReference>
<dbReference type="SMART" id="SM00443">
    <property type="entry name" value="G_patch"/>
    <property type="match status" value="1"/>
</dbReference>
<dbReference type="EMBL" id="CALOZG010000008">
    <property type="protein sequence ID" value="CAH4029527.1"/>
    <property type="molecule type" value="Genomic_DNA"/>
</dbReference>
<evidence type="ECO:0000313" key="3">
    <source>
        <dbReference type="EMBL" id="CAH4029527.1"/>
    </source>
</evidence>